<dbReference type="GO" id="GO:0045892">
    <property type="term" value="P:negative regulation of DNA-templated transcription"/>
    <property type="evidence" value="ECO:0007669"/>
    <property type="project" value="UniProtKB-ARBA"/>
</dbReference>
<dbReference type="InterPro" id="IPR003735">
    <property type="entry name" value="Metal_Tscrpt_repr"/>
</dbReference>
<comment type="caution">
    <text evidence="2">The sequence shown here is derived from an EMBL/GenBank/DDBJ whole genome shotgun (WGS) entry which is preliminary data.</text>
</comment>
<keyword evidence="3" id="KW-1185">Reference proteome</keyword>
<dbReference type="Gene3D" id="1.20.58.1000">
    <property type="entry name" value="Metal-sensitive repressor, helix protomer"/>
    <property type="match status" value="1"/>
</dbReference>
<dbReference type="PANTHER" id="PTHR33677">
    <property type="entry name" value="TRANSCRIPTIONAL REPRESSOR FRMR-RELATED"/>
    <property type="match status" value="1"/>
</dbReference>
<dbReference type="GO" id="GO:0003677">
    <property type="term" value="F:DNA binding"/>
    <property type="evidence" value="ECO:0007669"/>
    <property type="project" value="InterPro"/>
</dbReference>
<protein>
    <submittedName>
        <fullName evidence="2">Copper-sensing transcriptional repressor CsoR</fullName>
    </submittedName>
</protein>
<dbReference type="PANTHER" id="PTHR33677:SF3">
    <property type="entry name" value="COPPER-SENSING TRANSCRIPTIONAL REPRESSOR RICR"/>
    <property type="match status" value="1"/>
</dbReference>
<evidence type="ECO:0000256" key="1">
    <source>
        <dbReference type="ARBA" id="ARBA00005260"/>
    </source>
</evidence>
<dbReference type="Proteomes" id="UP000037939">
    <property type="component" value="Unassembled WGS sequence"/>
</dbReference>
<proteinExistence type="inferred from homology"/>
<comment type="similarity">
    <text evidence="1">Belongs to the FrmR/RcnR family.</text>
</comment>
<dbReference type="EMBL" id="LAQT01000006">
    <property type="protein sequence ID" value="KPC53556.1"/>
    <property type="molecule type" value="Genomic_DNA"/>
</dbReference>
<name>A0A0N0XJG4_9NEIS</name>
<evidence type="ECO:0000313" key="2">
    <source>
        <dbReference type="EMBL" id="KPC53556.1"/>
    </source>
</evidence>
<reference evidence="2 3" key="1">
    <citation type="submission" date="2015-07" db="EMBL/GenBank/DDBJ databases">
        <title>Draft genome sequence of the Amantichitinum ursilacus IGB-41, a new chitin-degrading bacterium.</title>
        <authorList>
            <person name="Kirstahler P."/>
            <person name="Guenther M."/>
            <person name="Grumaz C."/>
            <person name="Rupp S."/>
            <person name="Zibek S."/>
            <person name="Sohn K."/>
        </authorList>
    </citation>
    <scope>NUCLEOTIDE SEQUENCE [LARGE SCALE GENOMIC DNA]</scope>
    <source>
        <strain evidence="2 3">IGB-41</strain>
    </source>
</reference>
<gene>
    <name evidence="2" type="primary">csoR</name>
    <name evidence="2" type="ORF">WG78_08545</name>
</gene>
<dbReference type="GO" id="GO:0046872">
    <property type="term" value="F:metal ion binding"/>
    <property type="evidence" value="ECO:0007669"/>
    <property type="project" value="InterPro"/>
</dbReference>
<dbReference type="InterPro" id="IPR038390">
    <property type="entry name" value="Metal_Tscrpt_repr_sf"/>
</dbReference>
<dbReference type="CDD" id="cd10148">
    <property type="entry name" value="CsoR-like_DUF156"/>
    <property type="match status" value="1"/>
</dbReference>
<evidence type="ECO:0000313" key="3">
    <source>
        <dbReference type="Proteomes" id="UP000037939"/>
    </source>
</evidence>
<dbReference type="PATRIC" id="fig|857265.3.peg.1752"/>
<organism evidence="2 3">
    <name type="scientific">Amantichitinum ursilacus</name>
    <dbReference type="NCBI Taxonomy" id="857265"/>
    <lineage>
        <taxon>Bacteria</taxon>
        <taxon>Pseudomonadati</taxon>
        <taxon>Pseudomonadota</taxon>
        <taxon>Betaproteobacteria</taxon>
        <taxon>Neisseriales</taxon>
        <taxon>Chitinibacteraceae</taxon>
        <taxon>Amantichitinum</taxon>
    </lineage>
</organism>
<sequence>MTSSEGCLHCADPVDMAPGDPERVVVQPEKKRLLSRINRIEGQVRGVGRMVEQDRYCVDILTQITAIRAALDSVALQLLEDHAHGCVSRAIAAGEGEEAIAELIDVVRKLKG</sequence>
<dbReference type="STRING" id="857265.WG78_08545"/>
<dbReference type="Pfam" id="PF02583">
    <property type="entry name" value="Trns_repr_metal"/>
    <property type="match status" value="1"/>
</dbReference>
<dbReference type="AlphaFoldDB" id="A0A0N0XJG4"/>
<accession>A0A0N0XJG4</accession>